<gene>
    <name evidence="1" type="ORF">PZ740_03155</name>
</gene>
<evidence type="ECO:0000313" key="2">
    <source>
        <dbReference type="Proteomes" id="UP001301140"/>
    </source>
</evidence>
<accession>A0AAP3V064</accession>
<reference evidence="1 2" key="1">
    <citation type="submission" date="2023-03" db="EMBL/GenBank/DDBJ databases">
        <title>YIM 152171 draft genome.</title>
        <authorList>
            <person name="Yang Z."/>
        </authorList>
    </citation>
    <scope>NUCLEOTIDE SEQUENCE [LARGE SCALE GENOMIC DNA]</scope>
    <source>
        <strain evidence="1 2">YIM 152171</strain>
    </source>
</reference>
<keyword evidence="2" id="KW-1185">Reference proteome</keyword>
<evidence type="ECO:0000313" key="1">
    <source>
        <dbReference type="EMBL" id="MDF1585380.1"/>
    </source>
</evidence>
<protein>
    <submittedName>
        <fullName evidence="1">Uncharacterized protein</fullName>
    </submittedName>
</protein>
<name>A0AAP3V064_9PROT</name>
<sequence>MNKPQPEAAALLRPATFAERGVAVPFTTPVMNHARIRPSRSGHGELLVPNPSGARGLYVLPLDGAERTFSLTVHDRLLLEELSRVQALTPQEIRHASRRVAMMGTAGREAARAATEAGERDQTERLLVNVLLLDRLFRQTGFMDFDWRRIALQKRDIRERLRGEVGRLGPQLGMRADEILNMLEEISIHAATVGLPDVGFVSRAQTALKMLGRFDEELRAWAALETGAHRETANLVMDCASFTLQHGRSAIDKAHAILADVIGLVRTWRANSETIAERLALAEWLLDGWQQIAAIWEASRHEERPARRMTLGEIASMLPVLPKDAVKHLDDAAAPAIQSHRRRWVRLHEDWRTGSIVAADATQRNEAVRILDA</sequence>
<comment type="caution">
    <text evidence="1">The sequence shown here is derived from an EMBL/GenBank/DDBJ whole genome shotgun (WGS) entry which is preliminary data.</text>
</comment>
<dbReference type="EMBL" id="JARGEQ010000016">
    <property type="protein sequence ID" value="MDF1585380.1"/>
    <property type="molecule type" value="Genomic_DNA"/>
</dbReference>
<organism evidence="1 2">
    <name type="scientific">Marinimicrococcus flavescens</name>
    <dbReference type="NCBI Taxonomy" id="3031815"/>
    <lineage>
        <taxon>Bacteria</taxon>
        <taxon>Pseudomonadati</taxon>
        <taxon>Pseudomonadota</taxon>
        <taxon>Alphaproteobacteria</taxon>
        <taxon>Geminicoccales</taxon>
        <taxon>Geminicoccaceae</taxon>
        <taxon>Marinimicrococcus</taxon>
    </lineage>
</organism>
<proteinExistence type="predicted"/>
<dbReference type="RefSeq" id="WP_327787795.1">
    <property type="nucleotide sequence ID" value="NZ_JARGEQ010000016.1"/>
</dbReference>
<dbReference type="AlphaFoldDB" id="A0AAP3V064"/>
<dbReference type="Proteomes" id="UP001301140">
    <property type="component" value="Unassembled WGS sequence"/>
</dbReference>